<keyword evidence="4 6" id="KW-0371">Homeobox</keyword>
<evidence type="ECO:0000256" key="8">
    <source>
        <dbReference type="SAM" id="MobiDB-lite"/>
    </source>
</evidence>
<dbReference type="SUPFAM" id="SSF46689">
    <property type="entry name" value="Homeodomain-like"/>
    <property type="match status" value="1"/>
</dbReference>
<dbReference type="Pfam" id="PF00046">
    <property type="entry name" value="Homeodomain"/>
    <property type="match status" value="1"/>
</dbReference>
<feature type="domain" description="Homeobox" evidence="9">
    <location>
        <begin position="103"/>
        <end position="163"/>
    </location>
</feature>
<feature type="region of interest" description="Disordered" evidence="8">
    <location>
        <begin position="1"/>
        <end position="110"/>
    </location>
</feature>
<proteinExistence type="predicted"/>
<evidence type="ECO:0000313" key="11">
    <source>
        <dbReference type="EMBL" id="KAK6180476.1"/>
    </source>
</evidence>
<comment type="subcellular location">
    <subcellularLocation>
        <location evidence="1 6 7">Nucleus</location>
    </subcellularLocation>
</comment>
<dbReference type="CDD" id="cd00086">
    <property type="entry name" value="homeodomain"/>
    <property type="match status" value="1"/>
</dbReference>
<evidence type="ECO:0000256" key="7">
    <source>
        <dbReference type="RuleBase" id="RU000682"/>
    </source>
</evidence>
<evidence type="ECO:0000256" key="4">
    <source>
        <dbReference type="ARBA" id="ARBA00023155"/>
    </source>
</evidence>
<feature type="compositionally biased region" description="Polar residues" evidence="8">
    <location>
        <begin position="1"/>
        <end position="20"/>
    </location>
</feature>
<dbReference type="GO" id="GO:0005634">
    <property type="term" value="C:nucleus"/>
    <property type="evidence" value="ECO:0007669"/>
    <property type="project" value="UniProtKB-SubCell"/>
</dbReference>
<dbReference type="GO" id="GO:0000981">
    <property type="term" value="F:DNA-binding transcription factor activity, RNA polymerase II-specific"/>
    <property type="evidence" value="ECO:0007669"/>
    <property type="project" value="InterPro"/>
</dbReference>
<dbReference type="InterPro" id="IPR003654">
    <property type="entry name" value="OAR_dom"/>
</dbReference>
<dbReference type="InterPro" id="IPR009057">
    <property type="entry name" value="Homeodomain-like_sf"/>
</dbReference>
<evidence type="ECO:0000256" key="5">
    <source>
        <dbReference type="ARBA" id="ARBA00023242"/>
    </source>
</evidence>
<evidence type="ECO:0000256" key="3">
    <source>
        <dbReference type="ARBA" id="ARBA00023125"/>
    </source>
</evidence>
<dbReference type="InterPro" id="IPR017970">
    <property type="entry name" value="Homeobox_CS"/>
</dbReference>
<evidence type="ECO:0000259" key="10">
    <source>
        <dbReference type="PROSITE" id="PS50803"/>
    </source>
</evidence>
<dbReference type="PANTHER" id="PTHR24329">
    <property type="entry name" value="HOMEOBOX PROTEIN ARISTALESS"/>
    <property type="match status" value="1"/>
</dbReference>
<dbReference type="GO" id="GO:0000977">
    <property type="term" value="F:RNA polymerase II transcription regulatory region sequence-specific DNA binding"/>
    <property type="evidence" value="ECO:0007669"/>
    <property type="project" value="TreeGrafter"/>
</dbReference>
<organism evidence="11 12">
    <name type="scientific">Patella caerulea</name>
    <name type="common">Rayed Mediterranean limpet</name>
    <dbReference type="NCBI Taxonomy" id="87958"/>
    <lineage>
        <taxon>Eukaryota</taxon>
        <taxon>Metazoa</taxon>
        <taxon>Spiralia</taxon>
        <taxon>Lophotrochozoa</taxon>
        <taxon>Mollusca</taxon>
        <taxon>Gastropoda</taxon>
        <taxon>Patellogastropoda</taxon>
        <taxon>Patelloidea</taxon>
        <taxon>Patellidae</taxon>
        <taxon>Patella</taxon>
    </lineage>
</organism>
<gene>
    <name evidence="11" type="ORF">SNE40_012622</name>
</gene>
<feature type="domain" description="OAR" evidence="10">
    <location>
        <begin position="283"/>
        <end position="296"/>
    </location>
</feature>
<dbReference type="EMBL" id="JAZGQO010000008">
    <property type="protein sequence ID" value="KAK6180476.1"/>
    <property type="molecule type" value="Genomic_DNA"/>
</dbReference>
<dbReference type="Gene3D" id="1.10.10.60">
    <property type="entry name" value="Homeodomain-like"/>
    <property type="match status" value="1"/>
</dbReference>
<feature type="compositionally biased region" description="Polar residues" evidence="8">
    <location>
        <begin position="52"/>
        <end position="66"/>
    </location>
</feature>
<keyword evidence="3 6" id="KW-0238">DNA-binding</keyword>
<keyword evidence="5 6" id="KW-0539">Nucleus</keyword>
<name>A0AAN8PWB5_PATCE</name>
<evidence type="ECO:0000256" key="6">
    <source>
        <dbReference type="PROSITE-ProRule" id="PRU00108"/>
    </source>
</evidence>
<evidence type="ECO:0000256" key="2">
    <source>
        <dbReference type="ARBA" id="ARBA00022473"/>
    </source>
</evidence>
<dbReference type="Proteomes" id="UP001347796">
    <property type="component" value="Unassembled WGS sequence"/>
</dbReference>
<dbReference type="Pfam" id="PF03826">
    <property type="entry name" value="OAR"/>
    <property type="match status" value="1"/>
</dbReference>
<sequence length="317" mass="35378">MMEGNMRNQQEGGYFSNSLPSKRIKSYNIDSILGTDSTPTHVQDDDRLSSPEICSQGSPRMQSFESSGRRDSIEGGAMSGEDDEMGRGDLSGTSEEDGGGKHRKIRRSRTTFTTYQLHQLERAFEKTQYPDVFTREELALRLDLSEARVQVWFQNRRAKWRKREKAMGRESPNFLHMEQVGELPSPMSLNPAMDPYWTNRYTNLTGVNPLLAFQHGGNLPPPHYMQGKMPFAGLLSNYMMASNGLVLPGMILGANMAALPGGPLNLAGPRVPLNCESLDMRKSSIDALRLKAKEHSMNSSPMELLQYSGHSSKSESP</sequence>
<feature type="region of interest" description="Disordered" evidence="8">
    <location>
        <begin position="296"/>
        <end position="317"/>
    </location>
</feature>
<dbReference type="PROSITE" id="PS50071">
    <property type="entry name" value="HOMEOBOX_2"/>
    <property type="match status" value="1"/>
</dbReference>
<keyword evidence="12" id="KW-1185">Reference proteome</keyword>
<comment type="caution">
    <text evidence="11">The sequence shown here is derived from an EMBL/GenBank/DDBJ whole genome shotgun (WGS) entry which is preliminary data.</text>
</comment>
<dbReference type="InterPro" id="IPR050649">
    <property type="entry name" value="Paired_Homeobox_TFs"/>
</dbReference>
<keyword evidence="2" id="KW-0217">Developmental protein</keyword>
<accession>A0AAN8PWB5</accession>
<dbReference type="PROSITE" id="PS00027">
    <property type="entry name" value="HOMEOBOX_1"/>
    <property type="match status" value="1"/>
</dbReference>
<evidence type="ECO:0000313" key="12">
    <source>
        <dbReference type="Proteomes" id="UP001347796"/>
    </source>
</evidence>
<dbReference type="PANTHER" id="PTHR24329:SF543">
    <property type="entry name" value="FI01017P-RELATED"/>
    <property type="match status" value="1"/>
</dbReference>
<dbReference type="FunFam" id="1.10.10.60:FF:000102">
    <property type="entry name" value="Aristaless related homeobox"/>
    <property type="match status" value="1"/>
</dbReference>
<feature type="DNA-binding region" description="Homeobox" evidence="6">
    <location>
        <begin position="105"/>
        <end position="164"/>
    </location>
</feature>
<evidence type="ECO:0000259" key="9">
    <source>
        <dbReference type="PROSITE" id="PS50071"/>
    </source>
</evidence>
<dbReference type="InterPro" id="IPR001356">
    <property type="entry name" value="HD"/>
</dbReference>
<evidence type="ECO:0000256" key="1">
    <source>
        <dbReference type="ARBA" id="ARBA00004123"/>
    </source>
</evidence>
<reference evidence="11 12" key="1">
    <citation type="submission" date="2024-01" db="EMBL/GenBank/DDBJ databases">
        <title>The genome of the rayed Mediterranean limpet Patella caerulea (Linnaeus, 1758).</title>
        <authorList>
            <person name="Anh-Thu Weber A."/>
            <person name="Halstead-Nussloch G."/>
        </authorList>
    </citation>
    <scope>NUCLEOTIDE SEQUENCE [LARGE SCALE GENOMIC DNA]</scope>
    <source>
        <strain evidence="11">AATW-2023a</strain>
        <tissue evidence="11">Whole specimen</tissue>
    </source>
</reference>
<dbReference type="AlphaFoldDB" id="A0AAN8PWB5"/>
<protein>
    <submittedName>
        <fullName evidence="11">Uncharacterized protein</fullName>
    </submittedName>
</protein>
<dbReference type="PROSITE" id="PS50803">
    <property type="entry name" value="OAR"/>
    <property type="match status" value="1"/>
</dbReference>
<dbReference type="SMART" id="SM00389">
    <property type="entry name" value="HOX"/>
    <property type="match status" value="1"/>
</dbReference>